<feature type="domain" description="NOA1/YqeH-like C-terminal" evidence="3">
    <location>
        <begin position="435"/>
        <end position="533"/>
    </location>
</feature>
<dbReference type="InterPro" id="IPR050896">
    <property type="entry name" value="Mito_lipid_metab_GTPase"/>
</dbReference>
<dbReference type="Pfam" id="PF01926">
    <property type="entry name" value="MMR_HSR1"/>
    <property type="match status" value="1"/>
</dbReference>
<reference evidence="4" key="1">
    <citation type="submission" date="2022-07" db="EMBL/GenBank/DDBJ databases">
        <authorList>
            <person name="Macas J."/>
            <person name="Novak P."/>
            <person name="Neumann P."/>
        </authorList>
    </citation>
    <scope>NUCLEOTIDE SEQUENCE</scope>
</reference>
<accession>A0A9P0YR20</accession>
<dbReference type="Proteomes" id="UP001152484">
    <property type="component" value="Unassembled WGS sequence"/>
</dbReference>
<evidence type="ECO:0000259" key="3">
    <source>
        <dbReference type="Pfam" id="PF21516"/>
    </source>
</evidence>
<dbReference type="PANTHER" id="PTHR46434">
    <property type="entry name" value="GENETIC INTERACTOR OF PROHIBITINS 3, MITOCHONDRIAL"/>
    <property type="match status" value="1"/>
</dbReference>
<gene>
    <name evidence="4" type="ORF">CEURO_LOCUS4235</name>
</gene>
<organism evidence="4 5">
    <name type="scientific">Cuscuta europaea</name>
    <name type="common">European dodder</name>
    <dbReference type="NCBI Taxonomy" id="41803"/>
    <lineage>
        <taxon>Eukaryota</taxon>
        <taxon>Viridiplantae</taxon>
        <taxon>Streptophyta</taxon>
        <taxon>Embryophyta</taxon>
        <taxon>Tracheophyta</taxon>
        <taxon>Spermatophyta</taxon>
        <taxon>Magnoliopsida</taxon>
        <taxon>eudicotyledons</taxon>
        <taxon>Gunneridae</taxon>
        <taxon>Pentapetalae</taxon>
        <taxon>asterids</taxon>
        <taxon>lamiids</taxon>
        <taxon>Solanales</taxon>
        <taxon>Convolvulaceae</taxon>
        <taxon>Cuscuteae</taxon>
        <taxon>Cuscuta</taxon>
        <taxon>Cuscuta subgen. Cuscuta</taxon>
    </lineage>
</organism>
<dbReference type="GO" id="GO:0009536">
    <property type="term" value="C:plastid"/>
    <property type="evidence" value="ECO:0007669"/>
    <property type="project" value="UniProtKB-SubCell"/>
</dbReference>
<dbReference type="InterPro" id="IPR027417">
    <property type="entry name" value="P-loop_NTPase"/>
</dbReference>
<dbReference type="EMBL" id="CAMAPE010000008">
    <property type="protein sequence ID" value="CAH9072221.1"/>
    <property type="molecule type" value="Genomic_DNA"/>
</dbReference>
<dbReference type="SUPFAM" id="SSF52540">
    <property type="entry name" value="P-loop containing nucleoside triphosphate hydrolases"/>
    <property type="match status" value="1"/>
</dbReference>
<proteinExistence type="predicted"/>
<evidence type="ECO:0000256" key="1">
    <source>
        <dbReference type="ARBA" id="ARBA00004474"/>
    </source>
</evidence>
<dbReference type="GO" id="GO:0005525">
    <property type="term" value="F:GTP binding"/>
    <property type="evidence" value="ECO:0007669"/>
    <property type="project" value="InterPro"/>
</dbReference>
<sequence length="608" mass="66617">MIVQTLSPSKLRKLLRPLCSSFYSSPKPVANCIPEFQITQPIYSQKSTEKIFPPFFFRGFSAQSSSVSLLSRDGNYNEATSEIIVICPGCGVRMQDSDPRQPGYFINPSTKPLNYKTPIDRNPILDEAEISSSLKKGFLNEPVEAEDEESVELNLNLKSPEKPVVCARCHSLRHYGKVKDQSVENLLPDFDFDHTVGRRLVSASGTRAVVLMVVDGSDFDGSFPRTVAKLVSKTIDENSRAWKEGKSGNVPRIVLVVTKIDLLPSSVSPTGLEHWVRTRARYGGATKLTSVHLVSAVKNWGVKNLVNDVVALAGTRGHVWAVGAQNAGKSTLINAIGKCVGGKVTHLTEAPVPGTTLGILRVEGVLPKNAKLFDTPGLLHPHQISTRLTREEQKLVHMSKELKPRTYRIKVGHSVHIGGLMRLDVDELSVDSVYITVWASPLIPLHMGKTENASTMFEEHFGNQLQPPIGRDRVAKLGEWVKKEFNVSGNAWDSSSVDVAASGLGWFAIGLKGEARLGVWTYDGIDVVVRNSLLPFRSCDFEVAGFSVSKIVSCADRTKNKKNSDEKKRKMREPIAEPVALSSTVVTVDAEHPPSTELPGGGNNVREI</sequence>
<feature type="domain" description="G" evidence="2">
    <location>
        <begin position="319"/>
        <end position="393"/>
    </location>
</feature>
<evidence type="ECO:0008006" key="6">
    <source>
        <dbReference type="Google" id="ProtNLM"/>
    </source>
</evidence>
<dbReference type="InterPro" id="IPR006073">
    <property type="entry name" value="GTP-bd"/>
</dbReference>
<dbReference type="PANTHER" id="PTHR46434:SF1">
    <property type="entry name" value="GENETIC INTERACTOR OF PROHIBITINS 3, MITOCHONDRIAL"/>
    <property type="match status" value="1"/>
</dbReference>
<protein>
    <recommendedName>
        <fullName evidence="6">G domain-containing protein</fullName>
    </recommendedName>
</protein>
<dbReference type="GO" id="GO:0005739">
    <property type="term" value="C:mitochondrion"/>
    <property type="evidence" value="ECO:0007669"/>
    <property type="project" value="TreeGrafter"/>
</dbReference>
<dbReference type="AlphaFoldDB" id="A0A9P0YR20"/>
<dbReference type="InterPro" id="IPR048422">
    <property type="entry name" value="NOA1/YqeH-like_C"/>
</dbReference>
<evidence type="ECO:0000313" key="4">
    <source>
        <dbReference type="EMBL" id="CAH9072221.1"/>
    </source>
</evidence>
<dbReference type="Pfam" id="PF21516">
    <property type="entry name" value="YqeH-like_C"/>
    <property type="match status" value="1"/>
</dbReference>
<evidence type="ECO:0000259" key="2">
    <source>
        <dbReference type="Pfam" id="PF01926"/>
    </source>
</evidence>
<dbReference type="Gene3D" id="3.40.50.300">
    <property type="entry name" value="P-loop containing nucleotide triphosphate hydrolases"/>
    <property type="match status" value="1"/>
</dbReference>
<comment type="caution">
    <text evidence="4">The sequence shown here is derived from an EMBL/GenBank/DDBJ whole genome shotgun (WGS) entry which is preliminary data.</text>
</comment>
<comment type="subcellular location">
    <subcellularLocation>
        <location evidence="1">Plastid</location>
    </subcellularLocation>
</comment>
<name>A0A9P0YR20_CUSEU</name>
<dbReference type="OrthoDB" id="1696305at2759"/>
<keyword evidence="5" id="KW-1185">Reference proteome</keyword>
<evidence type="ECO:0000313" key="5">
    <source>
        <dbReference type="Proteomes" id="UP001152484"/>
    </source>
</evidence>
<dbReference type="CDD" id="cd01855">
    <property type="entry name" value="YqeH"/>
    <property type="match status" value="1"/>
</dbReference>